<proteinExistence type="inferred from homology"/>
<evidence type="ECO:0008006" key="10">
    <source>
        <dbReference type="Google" id="ProtNLM"/>
    </source>
</evidence>
<dbReference type="GO" id="GO:0015095">
    <property type="term" value="F:magnesium ion transmembrane transporter activity"/>
    <property type="evidence" value="ECO:0007669"/>
    <property type="project" value="InterPro"/>
</dbReference>
<comment type="caution">
    <text evidence="8">The sequence shown here is derived from an EMBL/GenBank/DDBJ whole genome shotgun (WGS) entry which is preliminary data.</text>
</comment>
<keyword evidence="9" id="KW-1185">Reference proteome</keyword>
<feature type="transmembrane region" description="Helical" evidence="7">
    <location>
        <begin position="172"/>
        <end position="193"/>
    </location>
</feature>
<feature type="compositionally biased region" description="Low complexity" evidence="6">
    <location>
        <begin position="468"/>
        <end position="518"/>
    </location>
</feature>
<evidence type="ECO:0000256" key="4">
    <source>
        <dbReference type="ARBA" id="ARBA00022989"/>
    </source>
</evidence>
<feature type="transmembrane region" description="Helical" evidence="7">
    <location>
        <begin position="297"/>
        <end position="319"/>
    </location>
</feature>
<dbReference type="PANTHER" id="PTHR12570:SF92">
    <property type="entry name" value="SPICHTHYIN, ISOFORM B"/>
    <property type="match status" value="1"/>
</dbReference>
<dbReference type="AlphaFoldDB" id="A0AAE1P9E7"/>
<dbReference type="EMBL" id="JAWZYT010002451">
    <property type="protein sequence ID" value="KAK4304288.1"/>
    <property type="molecule type" value="Genomic_DNA"/>
</dbReference>
<feature type="transmembrane region" description="Helical" evidence="7">
    <location>
        <begin position="35"/>
        <end position="54"/>
    </location>
</feature>
<dbReference type="GO" id="GO:0016020">
    <property type="term" value="C:membrane"/>
    <property type="evidence" value="ECO:0007669"/>
    <property type="project" value="UniProtKB-SubCell"/>
</dbReference>
<evidence type="ECO:0000256" key="7">
    <source>
        <dbReference type="SAM" id="Phobius"/>
    </source>
</evidence>
<feature type="region of interest" description="Disordered" evidence="6">
    <location>
        <begin position="461"/>
        <end position="545"/>
    </location>
</feature>
<dbReference type="PANTHER" id="PTHR12570">
    <property type="match status" value="1"/>
</dbReference>
<feature type="transmembrane region" description="Helical" evidence="7">
    <location>
        <begin position="83"/>
        <end position="103"/>
    </location>
</feature>
<keyword evidence="5 7" id="KW-0472">Membrane</keyword>
<keyword evidence="3 7" id="KW-0812">Transmembrane</keyword>
<evidence type="ECO:0000256" key="3">
    <source>
        <dbReference type="ARBA" id="ARBA00022692"/>
    </source>
</evidence>
<feature type="region of interest" description="Disordered" evidence="6">
    <location>
        <begin position="398"/>
        <end position="421"/>
    </location>
</feature>
<sequence>MAHLNTTTLDATTTTTTTLMMESDEGPQWVPRDTIIGLILAFSSCFFIGTSVIFKKLALRDIEAQGGTRAVDGGYGYLRMPKWWLGISLMGLGELTNFVAYIFAPAILVTPLGVFSIVCTAALSPYFLKERLGKLSILGCILVLVGCVIVTLCGPKDREIASMEELQSQLLYMGFLIYAGIVVVVSVVFMLLVPRYGHRYVLLYITICSSFGSLSVMFCKGIGLALKQTIMGVNEFTNWATWVCLVALVACLVVETIYMQRALDLFNSSVFMSVNYVLFTTLVIIASSILYTELRVIGVKNIILTFLGFIVNIVALYLLHLDKEDTTTTQTNDDSQKDLPSSPQGNNNNNNNKKTNVEVATPLLNPRVPGSPLAGLNLPNTMFPIKSNSCMSLISQNSISHHHNHGPTDNHHLHTGDEDNHVAVDDNRNECSQNMGNSNGCMCELPLLSELHTCNTSTASKHHHYHQNSNSNKSNNSSLRSTSSASSQNSINNNDSRQSSCISNTNNNSGYGNNNSAGQPGEIMIGVDEGDSDSDRASNYEHIRV</sequence>
<organism evidence="8 9">
    <name type="scientific">Petrolisthes manimaculis</name>
    <dbReference type="NCBI Taxonomy" id="1843537"/>
    <lineage>
        <taxon>Eukaryota</taxon>
        <taxon>Metazoa</taxon>
        <taxon>Ecdysozoa</taxon>
        <taxon>Arthropoda</taxon>
        <taxon>Crustacea</taxon>
        <taxon>Multicrustacea</taxon>
        <taxon>Malacostraca</taxon>
        <taxon>Eumalacostraca</taxon>
        <taxon>Eucarida</taxon>
        <taxon>Decapoda</taxon>
        <taxon>Pleocyemata</taxon>
        <taxon>Anomura</taxon>
        <taxon>Galatheoidea</taxon>
        <taxon>Porcellanidae</taxon>
        <taxon>Petrolisthes</taxon>
    </lineage>
</organism>
<dbReference type="Proteomes" id="UP001292094">
    <property type="component" value="Unassembled WGS sequence"/>
</dbReference>
<feature type="transmembrane region" description="Helical" evidence="7">
    <location>
        <begin position="200"/>
        <end position="219"/>
    </location>
</feature>
<feature type="region of interest" description="Disordered" evidence="6">
    <location>
        <begin position="327"/>
        <end position="354"/>
    </location>
</feature>
<feature type="transmembrane region" description="Helical" evidence="7">
    <location>
        <begin position="109"/>
        <end position="128"/>
    </location>
</feature>
<dbReference type="InterPro" id="IPR008521">
    <property type="entry name" value="Mg_trans_NIPA"/>
</dbReference>
<name>A0AAE1P9E7_9EUCA</name>
<feature type="transmembrane region" description="Helical" evidence="7">
    <location>
        <begin position="135"/>
        <end position="152"/>
    </location>
</feature>
<dbReference type="InterPro" id="IPR037185">
    <property type="entry name" value="EmrE-like"/>
</dbReference>
<feature type="compositionally biased region" description="Basic and acidic residues" evidence="6">
    <location>
        <begin position="533"/>
        <end position="545"/>
    </location>
</feature>
<evidence type="ECO:0000313" key="9">
    <source>
        <dbReference type="Proteomes" id="UP001292094"/>
    </source>
</evidence>
<protein>
    <recommendedName>
        <fullName evidence="10">Magnesium transporter NIPA2</fullName>
    </recommendedName>
</protein>
<keyword evidence="4 7" id="KW-1133">Transmembrane helix</keyword>
<feature type="transmembrane region" description="Helical" evidence="7">
    <location>
        <begin position="270"/>
        <end position="291"/>
    </location>
</feature>
<evidence type="ECO:0000313" key="8">
    <source>
        <dbReference type="EMBL" id="KAK4304288.1"/>
    </source>
</evidence>
<comment type="similarity">
    <text evidence="2">Belongs to the NIPA family.</text>
</comment>
<gene>
    <name evidence="8" type="ORF">Pmani_023761</name>
</gene>
<evidence type="ECO:0000256" key="2">
    <source>
        <dbReference type="ARBA" id="ARBA00007230"/>
    </source>
</evidence>
<comment type="subcellular location">
    <subcellularLocation>
        <location evidence="1">Membrane</location>
        <topology evidence="1">Multi-pass membrane protein</topology>
    </subcellularLocation>
</comment>
<evidence type="ECO:0000256" key="5">
    <source>
        <dbReference type="ARBA" id="ARBA00023136"/>
    </source>
</evidence>
<accession>A0AAE1P9E7</accession>
<evidence type="ECO:0000256" key="6">
    <source>
        <dbReference type="SAM" id="MobiDB-lite"/>
    </source>
</evidence>
<dbReference type="Pfam" id="PF05653">
    <property type="entry name" value="Mg_trans_NIPA"/>
    <property type="match status" value="1"/>
</dbReference>
<evidence type="ECO:0000256" key="1">
    <source>
        <dbReference type="ARBA" id="ARBA00004141"/>
    </source>
</evidence>
<dbReference type="SUPFAM" id="SSF103481">
    <property type="entry name" value="Multidrug resistance efflux transporter EmrE"/>
    <property type="match status" value="1"/>
</dbReference>
<feature type="compositionally biased region" description="Basic and acidic residues" evidence="6">
    <location>
        <begin position="406"/>
        <end position="421"/>
    </location>
</feature>
<reference evidence="8" key="1">
    <citation type="submission" date="2023-11" db="EMBL/GenBank/DDBJ databases">
        <title>Genome assemblies of two species of porcelain crab, Petrolisthes cinctipes and Petrolisthes manimaculis (Anomura: Porcellanidae).</title>
        <authorList>
            <person name="Angst P."/>
        </authorList>
    </citation>
    <scope>NUCLEOTIDE SEQUENCE</scope>
    <source>
        <strain evidence="8">PB745_02</strain>
        <tissue evidence="8">Gill</tissue>
    </source>
</reference>
<feature type="transmembrane region" description="Helical" evidence="7">
    <location>
        <begin position="239"/>
        <end position="258"/>
    </location>
</feature>